<proteinExistence type="predicted"/>
<sequence length="308" mass="35626">MTTNTVESRTPEQPAEPDRERTAERLLRSTAARNYDPDLDIDWSAPLVEGAPFMKLERCSLYGTKIWEELTGDQRLTLARHEAASVAGVGLWFEHILIRMLAKLAYDGDPTSPRIQYALAEIAEECRHSTMFARMIMRMDAPAYRVGPHIHRLGRLLPFLAHNEVIWGATLLGEEIPDRLQREMVESEEIQPLMRMVNRIHIMEEARHISFAREELARSVAATPRWLRPLQRMLLAHIAFIISRSLINPEVYRSVGLDPRKTRRIALANPHYQRTLRWAGEKLVAVFDEQGLIGRPGRHWWKSSYLLR</sequence>
<keyword evidence="3" id="KW-1185">Reference proteome</keyword>
<dbReference type="RefSeq" id="WP_212532191.1">
    <property type="nucleotide sequence ID" value="NZ_JAGSOG010000225.1"/>
</dbReference>
<gene>
    <name evidence="2" type="ORF">KDL01_30885</name>
</gene>
<reference evidence="2" key="1">
    <citation type="submission" date="2021-04" db="EMBL/GenBank/DDBJ databases">
        <title>Genome based classification of Actinospica acidithermotolerans sp. nov., an actinobacterium isolated from an Indonesian hot spring.</title>
        <authorList>
            <person name="Kusuma A.B."/>
            <person name="Putra K.E."/>
            <person name="Nafisah S."/>
            <person name="Loh J."/>
            <person name="Nouioui I."/>
            <person name="Goodfellow M."/>
        </authorList>
    </citation>
    <scope>NUCLEOTIDE SEQUENCE</scope>
    <source>
        <strain evidence="2">CSCA 57</strain>
    </source>
</reference>
<evidence type="ECO:0000313" key="2">
    <source>
        <dbReference type="EMBL" id="MBR7837723.1"/>
    </source>
</evidence>
<protein>
    <submittedName>
        <fullName evidence="2">Diiron oxygenase</fullName>
    </submittedName>
</protein>
<dbReference type="Pfam" id="PF11583">
    <property type="entry name" value="AurF"/>
    <property type="match status" value="1"/>
</dbReference>
<accession>A0A941EWI6</accession>
<dbReference type="InterPro" id="IPR009078">
    <property type="entry name" value="Ferritin-like_SF"/>
</dbReference>
<evidence type="ECO:0000313" key="3">
    <source>
        <dbReference type="Proteomes" id="UP000675781"/>
    </source>
</evidence>
<dbReference type="AlphaFoldDB" id="A0A941EWI6"/>
<dbReference type="EMBL" id="JAGSOG010000225">
    <property type="protein sequence ID" value="MBR7837723.1"/>
    <property type="molecule type" value="Genomic_DNA"/>
</dbReference>
<organism evidence="2 3">
    <name type="scientific">Actinospica durhamensis</name>
    <dbReference type="NCBI Taxonomy" id="1508375"/>
    <lineage>
        <taxon>Bacteria</taxon>
        <taxon>Bacillati</taxon>
        <taxon>Actinomycetota</taxon>
        <taxon>Actinomycetes</taxon>
        <taxon>Catenulisporales</taxon>
        <taxon>Actinospicaceae</taxon>
        <taxon>Actinospica</taxon>
    </lineage>
</organism>
<evidence type="ECO:0000256" key="1">
    <source>
        <dbReference type="SAM" id="MobiDB-lite"/>
    </source>
</evidence>
<comment type="caution">
    <text evidence="2">The sequence shown here is derived from an EMBL/GenBank/DDBJ whole genome shotgun (WGS) entry which is preliminary data.</text>
</comment>
<dbReference type="InterPro" id="IPR012348">
    <property type="entry name" value="RNR-like"/>
</dbReference>
<dbReference type="Proteomes" id="UP000675781">
    <property type="component" value="Unassembled WGS sequence"/>
</dbReference>
<dbReference type="Gene3D" id="1.10.620.20">
    <property type="entry name" value="Ribonucleotide Reductase, subunit A"/>
    <property type="match status" value="1"/>
</dbReference>
<dbReference type="GO" id="GO:0016491">
    <property type="term" value="F:oxidoreductase activity"/>
    <property type="evidence" value="ECO:0007669"/>
    <property type="project" value="InterPro"/>
</dbReference>
<name>A0A941EWI6_9ACTN</name>
<feature type="region of interest" description="Disordered" evidence="1">
    <location>
        <begin position="1"/>
        <end position="22"/>
    </location>
</feature>
<dbReference type="SUPFAM" id="SSF47240">
    <property type="entry name" value="Ferritin-like"/>
    <property type="match status" value="1"/>
</dbReference>
<dbReference type="InterPro" id="IPR025859">
    <property type="entry name" value="AurF/CmlI"/>
</dbReference>